<dbReference type="RefSeq" id="WP_189119796.1">
    <property type="nucleotide sequence ID" value="NZ_BMRK01000015.1"/>
</dbReference>
<protein>
    <submittedName>
        <fullName evidence="2">Uncharacterized protein</fullName>
    </submittedName>
</protein>
<keyword evidence="3" id="KW-1185">Reference proteome</keyword>
<feature type="compositionally biased region" description="Acidic residues" evidence="1">
    <location>
        <begin position="78"/>
        <end position="87"/>
    </location>
</feature>
<dbReference type="EMBL" id="BSEL01000003">
    <property type="protein sequence ID" value="GLJ66971.1"/>
    <property type="molecule type" value="Genomic_DNA"/>
</dbReference>
<comment type="caution">
    <text evidence="2">The sequence shown here is derived from an EMBL/GenBank/DDBJ whole genome shotgun (WGS) entry which is preliminary data.</text>
</comment>
<accession>A0ABQ5ST50</accession>
<feature type="region of interest" description="Disordered" evidence="1">
    <location>
        <begin position="1"/>
        <end position="109"/>
    </location>
</feature>
<organism evidence="2 3">
    <name type="scientific">Nocardioides luteus</name>
    <dbReference type="NCBI Taxonomy" id="1844"/>
    <lineage>
        <taxon>Bacteria</taxon>
        <taxon>Bacillati</taxon>
        <taxon>Actinomycetota</taxon>
        <taxon>Actinomycetes</taxon>
        <taxon>Propionibacteriales</taxon>
        <taxon>Nocardioidaceae</taxon>
        <taxon>Nocardioides</taxon>
    </lineage>
</organism>
<feature type="compositionally biased region" description="Polar residues" evidence="1">
    <location>
        <begin position="45"/>
        <end position="64"/>
    </location>
</feature>
<reference evidence="2" key="1">
    <citation type="journal article" date="2014" name="Int. J. Syst. Evol. Microbiol.">
        <title>Complete genome of a new Firmicutes species belonging to the dominant human colonic microbiota ('Ruminococcus bicirculans') reveals two chromosomes and a selective capacity to utilize plant glucans.</title>
        <authorList>
            <consortium name="NISC Comparative Sequencing Program"/>
            <person name="Wegmann U."/>
            <person name="Louis P."/>
            <person name="Goesmann A."/>
            <person name="Henrissat B."/>
            <person name="Duncan S.H."/>
            <person name="Flint H.J."/>
        </authorList>
    </citation>
    <scope>NUCLEOTIDE SEQUENCE</scope>
    <source>
        <strain evidence="2">VKM Ac-1246</strain>
    </source>
</reference>
<feature type="compositionally biased region" description="Basic and acidic residues" evidence="1">
    <location>
        <begin position="1"/>
        <end position="18"/>
    </location>
</feature>
<name>A0ABQ5ST50_9ACTN</name>
<proteinExistence type="predicted"/>
<reference evidence="2" key="2">
    <citation type="submission" date="2023-01" db="EMBL/GenBank/DDBJ databases">
        <authorList>
            <person name="Sun Q."/>
            <person name="Evtushenko L."/>
        </authorList>
    </citation>
    <scope>NUCLEOTIDE SEQUENCE</scope>
    <source>
        <strain evidence="2">VKM Ac-1246</strain>
    </source>
</reference>
<feature type="compositionally biased region" description="Polar residues" evidence="1">
    <location>
        <begin position="19"/>
        <end position="28"/>
    </location>
</feature>
<evidence type="ECO:0000313" key="3">
    <source>
        <dbReference type="Proteomes" id="UP001142292"/>
    </source>
</evidence>
<gene>
    <name evidence="2" type="ORF">GCM10017579_10070</name>
</gene>
<evidence type="ECO:0000313" key="2">
    <source>
        <dbReference type="EMBL" id="GLJ66971.1"/>
    </source>
</evidence>
<dbReference type="Proteomes" id="UP001142292">
    <property type="component" value="Unassembled WGS sequence"/>
</dbReference>
<evidence type="ECO:0000256" key="1">
    <source>
        <dbReference type="SAM" id="MobiDB-lite"/>
    </source>
</evidence>
<sequence length="109" mass="11251">MVDNKPQDDQTGADDKGTEGNSEGTITAPTPDYAQEGSDADQSDFGPSNPDQHSSGEEGSQQPSAAERGSGQSGSDSSDYDEQDEAAAETFPASDPGASWAGPQDPRDR</sequence>